<evidence type="ECO:0000313" key="3">
    <source>
        <dbReference type="Proteomes" id="UP000199202"/>
    </source>
</evidence>
<dbReference type="EMBL" id="FNDJ01000028">
    <property type="protein sequence ID" value="SDL62347.1"/>
    <property type="molecule type" value="Genomic_DNA"/>
</dbReference>
<organism evidence="2 3">
    <name type="scientific">Nonomuraea jiangxiensis</name>
    <dbReference type="NCBI Taxonomy" id="633440"/>
    <lineage>
        <taxon>Bacteria</taxon>
        <taxon>Bacillati</taxon>
        <taxon>Actinomycetota</taxon>
        <taxon>Actinomycetes</taxon>
        <taxon>Streptosporangiales</taxon>
        <taxon>Streptosporangiaceae</taxon>
        <taxon>Nonomuraea</taxon>
    </lineage>
</organism>
<reference evidence="2 3" key="1">
    <citation type="submission" date="2016-10" db="EMBL/GenBank/DDBJ databases">
        <authorList>
            <person name="de Groot N.N."/>
        </authorList>
    </citation>
    <scope>NUCLEOTIDE SEQUENCE [LARGE SCALE GENOMIC DNA]</scope>
    <source>
        <strain evidence="2 3">CGMCC 4.6533</strain>
    </source>
</reference>
<sequence length="34" mass="3781">MVLLSVRGMPVAKISPTDHASRTERGSTIHRYIT</sequence>
<dbReference type="Proteomes" id="UP000199202">
    <property type="component" value="Unassembled WGS sequence"/>
</dbReference>
<evidence type="ECO:0000256" key="1">
    <source>
        <dbReference type="SAM" id="MobiDB-lite"/>
    </source>
</evidence>
<keyword evidence="3" id="KW-1185">Reference proteome</keyword>
<name>A0A1G9LKP3_9ACTN</name>
<protein>
    <submittedName>
        <fullName evidence="2">Uncharacterized protein</fullName>
    </submittedName>
</protein>
<accession>A0A1G9LKP3</accession>
<proteinExistence type="predicted"/>
<evidence type="ECO:0000313" key="2">
    <source>
        <dbReference type="EMBL" id="SDL62347.1"/>
    </source>
</evidence>
<feature type="region of interest" description="Disordered" evidence="1">
    <location>
        <begin position="14"/>
        <end position="34"/>
    </location>
</feature>
<gene>
    <name evidence="2" type="ORF">SAMN05421869_12838</name>
</gene>
<dbReference type="AlphaFoldDB" id="A0A1G9LKP3"/>